<feature type="compositionally biased region" description="Polar residues" evidence="1">
    <location>
        <begin position="101"/>
        <end position="113"/>
    </location>
</feature>
<accession>A0ABN8HRX1</accession>
<gene>
    <name evidence="2" type="ORF">IPOD504_LOCUS959</name>
</gene>
<reference evidence="2" key="1">
    <citation type="submission" date="2022-03" db="EMBL/GenBank/DDBJ databases">
        <authorList>
            <person name="Martin H S."/>
        </authorList>
    </citation>
    <scope>NUCLEOTIDE SEQUENCE</scope>
</reference>
<organism evidence="2 3">
    <name type="scientific">Iphiclides podalirius</name>
    <name type="common">scarce swallowtail</name>
    <dbReference type="NCBI Taxonomy" id="110791"/>
    <lineage>
        <taxon>Eukaryota</taxon>
        <taxon>Metazoa</taxon>
        <taxon>Ecdysozoa</taxon>
        <taxon>Arthropoda</taxon>
        <taxon>Hexapoda</taxon>
        <taxon>Insecta</taxon>
        <taxon>Pterygota</taxon>
        <taxon>Neoptera</taxon>
        <taxon>Endopterygota</taxon>
        <taxon>Lepidoptera</taxon>
        <taxon>Glossata</taxon>
        <taxon>Ditrysia</taxon>
        <taxon>Papilionoidea</taxon>
        <taxon>Papilionidae</taxon>
        <taxon>Papilioninae</taxon>
        <taxon>Iphiclides</taxon>
    </lineage>
</organism>
<dbReference type="EMBL" id="OW152822">
    <property type="protein sequence ID" value="CAH2036970.1"/>
    <property type="molecule type" value="Genomic_DNA"/>
</dbReference>
<keyword evidence="3" id="KW-1185">Reference proteome</keyword>
<feature type="region of interest" description="Disordered" evidence="1">
    <location>
        <begin position="93"/>
        <end position="118"/>
    </location>
</feature>
<evidence type="ECO:0000256" key="1">
    <source>
        <dbReference type="SAM" id="MobiDB-lite"/>
    </source>
</evidence>
<evidence type="ECO:0000313" key="2">
    <source>
        <dbReference type="EMBL" id="CAH2036970.1"/>
    </source>
</evidence>
<name>A0ABN8HRX1_9NEOP</name>
<feature type="non-terminal residue" evidence="2">
    <location>
        <position position="360"/>
    </location>
</feature>
<sequence>MLNEPRSAPSQEKPSLRFTLALVHSSGRGTSQYDLVGPYSMKALTDCSLTSPVVADITQSQLLCRGVTGHKVCGLRAHAPRISFTNKEEPECHEIRRKSATSRLGSSPRSSIASEDRVDGLALRVPTPRGSVSSTSSVGAGSRIARLLTQGVRGTPEEANADAPRRLSWERRDSAGQLPRSASIDSVVEAAICARHSEPSQTLTLQLPARADRALSLVSPAVGRRAKSQRGQAENCGMTLTLKTSVIGTRAFISEAIKNDSKKNPRCTCLYATAVDGIGNRKTKLSTIPVRLIRDLEGYMVLYLCLPLNLCDLAETGHSQMGRIELSLWSKMESFPKPALPEGTGAAEVNWEIECDNKPT</sequence>
<dbReference type="Proteomes" id="UP000837857">
    <property type="component" value="Chromosome 10"/>
</dbReference>
<proteinExistence type="predicted"/>
<evidence type="ECO:0000313" key="3">
    <source>
        <dbReference type="Proteomes" id="UP000837857"/>
    </source>
</evidence>
<protein>
    <submittedName>
        <fullName evidence="2">Uncharacterized protein</fullName>
    </submittedName>
</protein>